<gene>
    <name evidence="2" type="ORF">JKL17_11775</name>
    <name evidence="1" type="ORF">LPA65_12185</name>
</gene>
<organism evidence="1 3">
    <name type="scientific">Lactiplantibacillus argentoratensis</name>
    <dbReference type="NCBI Taxonomy" id="271881"/>
    <lineage>
        <taxon>Bacteria</taxon>
        <taxon>Bacillati</taxon>
        <taxon>Bacillota</taxon>
        <taxon>Bacilli</taxon>
        <taxon>Lactobacillales</taxon>
        <taxon>Lactobacillaceae</taxon>
        <taxon>Lactiplantibacillus</taxon>
    </lineage>
</organism>
<evidence type="ECO:0000313" key="3">
    <source>
        <dbReference type="Proteomes" id="UP000281644"/>
    </source>
</evidence>
<evidence type="ECO:0000313" key="1">
    <source>
        <dbReference type="EMBL" id="AYJ37091.1"/>
    </source>
</evidence>
<dbReference type="Proteomes" id="UP000694640">
    <property type="component" value="Unassembled WGS sequence"/>
</dbReference>
<accession>A0AAN1Q443</accession>
<dbReference type="Proteomes" id="UP000281644">
    <property type="component" value="Chromosome"/>
</dbReference>
<protein>
    <submittedName>
        <fullName evidence="1">Uncharacterized protein</fullName>
    </submittedName>
</protein>
<dbReference type="KEGG" id="larg:LPA65_12185"/>
<proteinExistence type="predicted"/>
<reference evidence="1 3" key="1">
    <citation type="submission" date="2018-10" db="EMBL/GenBank/DDBJ databases">
        <title>Genome sequencing of Lactobacillus species.</title>
        <authorList>
            <person name="Baek C."/>
            <person name="Yi H."/>
        </authorList>
    </citation>
    <scope>NUCLEOTIDE SEQUENCE [LARGE SCALE GENOMIC DNA]</scope>
    <source>
        <strain evidence="1 3">DSM 16365</strain>
    </source>
</reference>
<dbReference type="AlphaFoldDB" id="A0AAN1Q443"/>
<sequence length="117" mass="13338">MLERSRRRFELTPNPRHLKYESYSKPEATHFRLRIIWLLSIVTQPLQSQACEGPRVEAARMADERPPNLAQSIVGYFDTGTSNKVLGALALCREITSYYTNSGLVSYLNITFSLTVD</sequence>
<dbReference type="EMBL" id="CP032751">
    <property type="protein sequence ID" value="AYJ37091.1"/>
    <property type="molecule type" value="Genomic_DNA"/>
</dbReference>
<keyword evidence="4" id="KW-1185">Reference proteome</keyword>
<dbReference type="EMBL" id="JAEQMM010000003">
    <property type="protein sequence ID" value="MBT1138790.1"/>
    <property type="molecule type" value="Genomic_DNA"/>
</dbReference>
<evidence type="ECO:0000313" key="2">
    <source>
        <dbReference type="EMBL" id="MBT1138790.1"/>
    </source>
</evidence>
<evidence type="ECO:0000313" key="4">
    <source>
        <dbReference type="Proteomes" id="UP000694640"/>
    </source>
</evidence>
<name>A0AAN1Q443_9LACO</name>
<reference evidence="2 4" key="2">
    <citation type="submission" date="2021-01" db="EMBL/GenBank/DDBJ databases">
        <title>High-quality draft genome sequence data of six Lactiplantibacillus plantarum subsp. argentoratensis strains isolated from various Greek sourdoughs.</title>
        <authorList>
            <person name="Syrokou M.K."/>
            <person name="Paramithiotis S."/>
            <person name="Skandamis P.N."/>
            <person name="Drosinos E.H."/>
            <person name="Bosnea L."/>
            <person name="Mataragas M."/>
        </authorList>
    </citation>
    <scope>NUCLEOTIDE SEQUENCE [LARGE SCALE GENOMIC DNA]</scope>
    <source>
        <strain evidence="2 4">LQC 2520</strain>
    </source>
</reference>